<reference evidence="3 4" key="1">
    <citation type="submission" date="2016-11" db="EMBL/GenBank/DDBJ databases">
        <title>Whole genomes of Flavobacteriaceae.</title>
        <authorList>
            <person name="Stine C."/>
            <person name="Li C."/>
            <person name="Tadesse D."/>
        </authorList>
    </citation>
    <scope>NUCLEOTIDE SEQUENCE [LARGE SCALE GENOMIC DNA]</scope>
    <source>
        <strain evidence="3 4">CCUG 59446</strain>
    </source>
</reference>
<feature type="chain" id="PRO_5012126943" evidence="1">
    <location>
        <begin position="24"/>
        <end position="526"/>
    </location>
</feature>
<keyword evidence="1" id="KW-0732">Signal</keyword>
<dbReference type="InterPro" id="IPR036116">
    <property type="entry name" value="FN3_sf"/>
</dbReference>
<keyword evidence="4" id="KW-1185">Reference proteome</keyword>
<evidence type="ECO:0000313" key="4">
    <source>
        <dbReference type="Proteomes" id="UP000198336"/>
    </source>
</evidence>
<feature type="domain" description="Fibronectin type-III" evidence="2">
    <location>
        <begin position="41"/>
        <end position="133"/>
    </location>
</feature>
<proteinExistence type="predicted"/>
<dbReference type="InterPro" id="IPR033427">
    <property type="entry name" value="DUF5123"/>
</dbReference>
<dbReference type="Proteomes" id="UP000198336">
    <property type="component" value="Unassembled WGS sequence"/>
</dbReference>
<accession>A0A226I2C9</accession>
<dbReference type="PROSITE" id="PS50853">
    <property type="entry name" value="FN3"/>
    <property type="match status" value="1"/>
</dbReference>
<dbReference type="InterPro" id="IPR011050">
    <property type="entry name" value="Pectin_lyase_fold/virulence"/>
</dbReference>
<dbReference type="Gene3D" id="2.60.40.10">
    <property type="entry name" value="Immunoglobulins"/>
    <property type="match status" value="1"/>
</dbReference>
<dbReference type="InterPro" id="IPR032530">
    <property type="entry name" value="DUF4957"/>
</dbReference>
<dbReference type="AlphaFoldDB" id="A0A226I2C9"/>
<comment type="caution">
    <text evidence="3">The sequence shown here is derived from an EMBL/GenBank/DDBJ whole genome shotgun (WGS) entry which is preliminary data.</text>
</comment>
<protein>
    <submittedName>
        <fullName evidence="3">DUF5123 domain-containing protein</fullName>
    </submittedName>
</protein>
<dbReference type="SUPFAM" id="SSF49265">
    <property type="entry name" value="Fibronectin type III"/>
    <property type="match status" value="1"/>
</dbReference>
<dbReference type="InterPro" id="IPR003961">
    <property type="entry name" value="FN3_dom"/>
</dbReference>
<organism evidence="3 4">
    <name type="scientific">Flavobacterium oncorhynchi</name>
    <dbReference type="NCBI Taxonomy" id="728056"/>
    <lineage>
        <taxon>Bacteria</taxon>
        <taxon>Pseudomonadati</taxon>
        <taxon>Bacteroidota</taxon>
        <taxon>Flavobacteriia</taxon>
        <taxon>Flavobacteriales</taxon>
        <taxon>Flavobacteriaceae</taxon>
        <taxon>Flavobacterium</taxon>
    </lineage>
</organism>
<dbReference type="RefSeq" id="WP_089054114.1">
    <property type="nucleotide sequence ID" value="NZ_MUHA01000012.1"/>
</dbReference>
<evidence type="ECO:0000313" key="3">
    <source>
        <dbReference type="EMBL" id="OXA99811.1"/>
    </source>
</evidence>
<dbReference type="Pfam" id="PF17161">
    <property type="entry name" value="DUF5123"/>
    <property type="match status" value="1"/>
</dbReference>
<dbReference type="CDD" id="cd00063">
    <property type="entry name" value="FN3"/>
    <property type="match status" value="1"/>
</dbReference>
<dbReference type="SUPFAM" id="SSF51126">
    <property type="entry name" value="Pectin lyase-like"/>
    <property type="match status" value="1"/>
</dbReference>
<feature type="signal peptide" evidence="1">
    <location>
        <begin position="1"/>
        <end position="23"/>
    </location>
</feature>
<dbReference type="EMBL" id="MUHA01000012">
    <property type="protein sequence ID" value="OXA99811.1"/>
    <property type="molecule type" value="Genomic_DNA"/>
</dbReference>
<dbReference type="Pfam" id="PF16318">
    <property type="entry name" value="DUF4957"/>
    <property type="match status" value="1"/>
</dbReference>
<gene>
    <name evidence="3" type="ORF">B0A75_09820</name>
</gene>
<evidence type="ECO:0000256" key="1">
    <source>
        <dbReference type="SAM" id="SignalP"/>
    </source>
</evidence>
<name>A0A226I2C9_9FLAO</name>
<evidence type="ECO:0000259" key="2">
    <source>
        <dbReference type="PROSITE" id="PS50853"/>
    </source>
</evidence>
<sequence length="526" mass="55917">MKAKYIFKGLLTMFLLAVLSAGCESYNEAVLQDIGADRAFSPVGLTTTIRNQTTVELNWTVKEDADHYVVEFSADDVNFTTIYKTVNVAPKELPVQVALEGETVYSIRVKAVSSAGVADSKWTVTSATTLSEQLFFPVQAADIDAKQVVLRWTPNSTVTQITLMPGNVTHAITAAEKTAGVATIIGLTSETAYTATLLNGAKKRGVVTFTTGIDIGTGILVKATDDLMQKIADAASGAILVLEPGDYTADNQTGVITLNKPITLRGLRPANTPKLHVNFVLGTGSGNVSLIDLDLKGDKGAAGAAVSVVKYNDNTVTYGTLSISGCNIHDYGVSLISANLTAAKITSIIVDNTVFTNVLTNGGEFIDVRGSQVGQLTLKNSTFNNCTVSTTGARHFIRMDAGLTGLTSNVLIDSCTILNPNMLATNANSILYTRFATTVIVVRNTLFANTPAPYTREAATPNPTFTNNNYFNSPNLNANPIPLGNNRPDTSGTALDPQFVNAAGGNFTIKNQTLIDRSVGDPRWRQ</sequence>
<dbReference type="PROSITE" id="PS51257">
    <property type="entry name" value="PROKAR_LIPOPROTEIN"/>
    <property type="match status" value="1"/>
</dbReference>
<dbReference type="InterPro" id="IPR013783">
    <property type="entry name" value="Ig-like_fold"/>
</dbReference>